<organism evidence="1 2">
    <name type="scientific">Actinacidiphila cocklensis</name>
    <dbReference type="NCBI Taxonomy" id="887465"/>
    <lineage>
        <taxon>Bacteria</taxon>
        <taxon>Bacillati</taxon>
        <taxon>Actinomycetota</taxon>
        <taxon>Actinomycetes</taxon>
        <taxon>Kitasatosporales</taxon>
        <taxon>Streptomycetaceae</taxon>
        <taxon>Actinacidiphila</taxon>
    </lineage>
</organism>
<evidence type="ECO:0000313" key="2">
    <source>
        <dbReference type="Proteomes" id="UP001152519"/>
    </source>
</evidence>
<proteinExistence type="predicted"/>
<protein>
    <submittedName>
        <fullName evidence="1">Uncharacterized protein</fullName>
    </submittedName>
</protein>
<dbReference type="EMBL" id="CAJSLV010000072">
    <property type="protein sequence ID" value="CAG6396431.1"/>
    <property type="molecule type" value="Genomic_DNA"/>
</dbReference>
<dbReference type="AlphaFoldDB" id="A0A9W4GSZ4"/>
<reference evidence="1" key="1">
    <citation type="submission" date="2021-05" db="EMBL/GenBank/DDBJ databases">
        <authorList>
            <person name="Arsene-Ploetze F."/>
        </authorList>
    </citation>
    <scope>NUCLEOTIDE SEQUENCE</scope>
    <source>
        <strain evidence="1">DSM 42138</strain>
    </source>
</reference>
<sequence>MGRPDDGGGDFSGIDPQKLWDLINSMKNKTGYDGNGSAAPQVSSWMGQANRIGLDTSRLSTINKHFSWAQGQLPMLRRRQSLAANQSAEQGDFGQKGMVGAGAGSLGNFPTSEAAAKAGQDDAKKFKDGKISLQDYLKLIQANQSDPDYAKAGATELGQYRLTELLHDSAALDFDHPELGRAALANFVANAMRAGVDFKDRDGREPLSLLSGLVNKAVFPADVLTNLADQCLAPGNTMYSDEVWKALAADPKAATQFVHDNIEYLPEFMKANSEHTGGLVDPYVKDFAAVLEAGMIGGPGADPKLAADNTTKLVTYYSSHDNHTHPEMQQVFADVIVFYGDDVKASLTDPFPVDLGPGHVSVPNSAWEGFIHESMQNPKATAELLAFSKDMANRVADSDPDNPAAQNAAGLIEGTFGFEATKVYQEIKAKDSKDASTWQGIVSSQLSTVLGTGVDIAFDPGAVVKTVSKAAIKDVLNLFTTHIVKISPDQMGDPPSTATWRDDWSEAAHQSYMKNHSLGNPQQYAQIYSDGKPFLTDDGHLVENATPGQQKAYSEWLKDAAVANALDKAFLNRDLGRLGSMTGVH</sequence>
<evidence type="ECO:0000313" key="1">
    <source>
        <dbReference type="EMBL" id="CAG6396431.1"/>
    </source>
</evidence>
<comment type="caution">
    <text evidence="1">The sequence shown here is derived from an EMBL/GenBank/DDBJ whole genome shotgun (WGS) entry which is preliminary data.</text>
</comment>
<gene>
    <name evidence="1" type="ORF">SCOCK_410008</name>
</gene>
<accession>A0A9W4GSZ4</accession>
<dbReference type="Proteomes" id="UP001152519">
    <property type="component" value="Unassembled WGS sequence"/>
</dbReference>
<dbReference type="RefSeq" id="WP_251494822.1">
    <property type="nucleotide sequence ID" value="NZ_CAJSLV010000072.1"/>
</dbReference>
<name>A0A9W4GSZ4_9ACTN</name>
<keyword evidence="2" id="KW-1185">Reference proteome</keyword>